<evidence type="ECO:0000256" key="1">
    <source>
        <dbReference type="SAM" id="MobiDB-lite"/>
    </source>
</evidence>
<proteinExistence type="predicted"/>
<dbReference type="InterPro" id="IPR009078">
    <property type="entry name" value="Ferritin-like_SF"/>
</dbReference>
<sequence>MENKNNLEKGKLVEPANDAATNLRLLFVDALKDIYWAENALVKALPKMRDNATSPALVSAIDDHLAVTVNQVERLEDIFDIIGEEAEGKKCEAMAGLIKEGENILEETVPGPVRDAGIIAAAQKVEHYEIATYGTLVSFARTLGENDAAEILAQTLSEEKEADTLLSDVANGSVNADASSEDE</sequence>
<dbReference type="CDD" id="cd07909">
    <property type="entry name" value="YciF"/>
    <property type="match status" value="1"/>
</dbReference>
<dbReference type="Pfam" id="PF05974">
    <property type="entry name" value="DUF892"/>
    <property type="match status" value="1"/>
</dbReference>
<dbReference type="SUPFAM" id="SSF47240">
    <property type="entry name" value="Ferritin-like"/>
    <property type="match status" value="1"/>
</dbReference>
<name>A0A7Y9C514_9FLAO</name>
<dbReference type="PANTHER" id="PTHR30565">
    <property type="entry name" value="PROTEIN YCIF"/>
    <property type="match status" value="1"/>
</dbReference>
<dbReference type="Gene3D" id="1.20.1260.10">
    <property type="match status" value="1"/>
</dbReference>
<reference evidence="2 3" key="1">
    <citation type="submission" date="2020-07" db="EMBL/GenBank/DDBJ databases">
        <authorList>
            <person name="Sun Q."/>
        </authorList>
    </citation>
    <scope>NUCLEOTIDE SEQUENCE [LARGE SCALE GENOMIC DNA]</scope>
    <source>
        <strain evidence="2 3">MAH-1</strain>
    </source>
</reference>
<dbReference type="InterPro" id="IPR012347">
    <property type="entry name" value="Ferritin-like"/>
</dbReference>
<dbReference type="InterPro" id="IPR047114">
    <property type="entry name" value="YciF"/>
</dbReference>
<dbReference type="PANTHER" id="PTHR30565:SF9">
    <property type="entry name" value="PROTEIN YCIF"/>
    <property type="match status" value="1"/>
</dbReference>
<gene>
    <name evidence="2" type="ORF">HZF10_06095</name>
</gene>
<protein>
    <submittedName>
        <fullName evidence="2">Ferritin-like domain-containing protein</fullName>
    </submittedName>
</protein>
<evidence type="ECO:0000313" key="2">
    <source>
        <dbReference type="EMBL" id="NYA70485.1"/>
    </source>
</evidence>
<accession>A0A7Y9C514</accession>
<dbReference type="AlphaFoldDB" id="A0A7Y9C514"/>
<dbReference type="InterPro" id="IPR010287">
    <property type="entry name" value="DUF892_YciF-like"/>
</dbReference>
<comment type="caution">
    <text evidence="2">The sequence shown here is derived from an EMBL/GenBank/DDBJ whole genome shotgun (WGS) entry which is preliminary data.</text>
</comment>
<organism evidence="2 3">
    <name type="scientific">Flavobacterium agri</name>
    <dbReference type="NCBI Taxonomy" id="2743471"/>
    <lineage>
        <taxon>Bacteria</taxon>
        <taxon>Pseudomonadati</taxon>
        <taxon>Bacteroidota</taxon>
        <taxon>Flavobacteriia</taxon>
        <taxon>Flavobacteriales</taxon>
        <taxon>Flavobacteriaceae</taxon>
        <taxon>Flavobacterium</taxon>
    </lineage>
</organism>
<feature type="compositionally biased region" description="Polar residues" evidence="1">
    <location>
        <begin position="170"/>
        <end position="183"/>
    </location>
</feature>
<keyword evidence="3" id="KW-1185">Reference proteome</keyword>
<dbReference type="Proteomes" id="UP000535020">
    <property type="component" value="Unassembled WGS sequence"/>
</dbReference>
<evidence type="ECO:0000313" key="3">
    <source>
        <dbReference type="Proteomes" id="UP000535020"/>
    </source>
</evidence>
<dbReference type="RefSeq" id="WP_176005294.1">
    <property type="nucleotide sequence ID" value="NZ_JABWMI010000006.1"/>
</dbReference>
<dbReference type="EMBL" id="JACBJI010000002">
    <property type="protein sequence ID" value="NYA70485.1"/>
    <property type="molecule type" value="Genomic_DNA"/>
</dbReference>
<feature type="region of interest" description="Disordered" evidence="1">
    <location>
        <begin position="163"/>
        <end position="183"/>
    </location>
</feature>